<accession>A0A940SXS1</accession>
<reference evidence="2" key="1">
    <citation type="submission" date="2020-12" db="EMBL/GenBank/DDBJ databases">
        <title>Vagococcus allomyrinae sp. nov. and Enterococcus lavae sp. nov., isolated from the larvae of Allomyrina dichotoma.</title>
        <authorList>
            <person name="Lee S.D."/>
        </authorList>
    </citation>
    <scope>NUCLEOTIDE SEQUENCE</scope>
    <source>
        <strain evidence="2">BWB3-3</strain>
    </source>
</reference>
<dbReference type="InterPro" id="IPR036034">
    <property type="entry name" value="PDZ_sf"/>
</dbReference>
<dbReference type="Proteomes" id="UP000674938">
    <property type="component" value="Unassembled WGS sequence"/>
</dbReference>
<evidence type="ECO:0000313" key="2">
    <source>
        <dbReference type="EMBL" id="MBP1042658.1"/>
    </source>
</evidence>
<dbReference type="GO" id="GO:0006508">
    <property type="term" value="P:proteolysis"/>
    <property type="evidence" value="ECO:0007669"/>
    <property type="project" value="InterPro"/>
</dbReference>
<organism evidence="2 3">
    <name type="scientific">Vagococcus allomyrinae</name>
    <dbReference type="NCBI Taxonomy" id="2794353"/>
    <lineage>
        <taxon>Bacteria</taxon>
        <taxon>Bacillati</taxon>
        <taxon>Bacillota</taxon>
        <taxon>Bacilli</taxon>
        <taxon>Lactobacillales</taxon>
        <taxon>Enterococcaceae</taxon>
        <taxon>Vagococcus</taxon>
    </lineage>
</organism>
<dbReference type="GO" id="GO:0005524">
    <property type="term" value="F:ATP binding"/>
    <property type="evidence" value="ECO:0007669"/>
    <property type="project" value="InterPro"/>
</dbReference>
<dbReference type="InterPro" id="IPR014721">
    <property type="entry name" value="Ribsml_uS5_D2-typ_fold_subgr"/>
</dbReference>
<protein>
    <submittedName>
        <fullName evidence="2">PDZ domain-containing protein</fullName>
    </submittedName>
</protein>
<dbReference type="InterPro" id="IPR020568">
    <property type="entry name" value="Ribosomal_Su5_D2-typ_SF"/>
</dbReference>
<dbReference type="RefSeq" id="WP_209530034.1">
    <property type="nucleotide sequence ID" value="NZ_JAEEGA010000011.1"/>
</dbReference>
<dbReference type="GO" id="GO:0004252">
    <property type="term" value="F:serine-type endopeptidase activity"/>
    <property type="evidence" value="ECO:0007669"/>
    <property type="project" value="InterPro"/>
</dbReference>
<dbReference type="SUPFAM" id="SSF54211">
    <property type="entry name" value="Ribosomal protein S5 domain 2-like"/>
    <property type="match status" value="1"/>
</dbReference>
<gene>
    <name evidence="2" type="ORF">I6N95_16700</name>
</gene>
<dbReference type="InterPro" id="IPR027065">
    <property type="entry name" value="Lon_Prtase"/>
</dbReference>
<dbReference type="NCBIfam" id="NF041438">
    <property type="entry name" value="SepM_fam_S16"/>
    <property type="match status" value="1"/>
</dbReference>
<evidence type="ECO:0000259" key="1">
    <source>
        <dbReference type="Pfam" id="PF05362"/>
    </source>
</evidence>
<dbReference type="SUPFAM" id="SSF50156">
    <property type="entry name" value="PDZ domain-like"/>
    <property type="match status" value="1"/>
</dbReference>
<dbReference type="EMBL" id="JAEEGA010000011">
    <property type="protein sequence ID" value="MBP1042658.1"/>
    <property type="molecule type" value="Genomic_DNA"/>
</dbReference>
<proteinExistence type="predicted"/>
<name>A0A940SXS1_9ENTE</name>
<dbReference type="PANTHER" id="PTHR10046">
    <property type="entry name" value="ATP DEPENDENT LON PROTEASE FAMILY MEMBER"/>
    <property type="match status" value="1"/>
</dbReference>
<feature type="domain" description="Lon proteolytic" evidence="1">
    <location>
        <begin position="217"/>
        <end position="296"/>
    </location>
</feature>
<dbReference type="GO" id="GO:0004176">
    <property type="term" value="F:ATP-dependent peptidase activity"/>
    <property type="evidence" value="ECO:0007669"/>
    <property type="project" value="InterPro"/>
</dbReference>
<dbReference type="Gene3D" id="3.30.230.10">
    <property type="match status" value="1"/>
</dbReference>
<dbReference type="AlphaFoldDB" id="A0A940SXS1"/>
<evidence type="ECO:0000313" key="3">
    <source>
        <dbReference type="Proteomes" id="UP000674938"/>
    </source>
</evidence>
<sequence>MKKLKVVSGLVVVLLVLIVIFWKTPLLIRGPGNLISLENTVQVNQQRDEQGGKFYVTVVQTRSATLWEILTTVNDPFREVVNQETANNGLPTEASRLQQQTAMNNSQNAAKKLALDLAGKKAELSYQGIFVLTAAKESGLQGKVATGDQIVTVDDYFFTHSSDLINYLQEREVGAEVILEIEREGTKKMVTGKVDLNEVTGRHSLGIQLLDRTTLTSDIPVEIELGAVGGPSAGLMFTLQMYAMASNHDLRNGRDIAGTGAINLDGQVTRVGGIAEKVYSAANGKAKAFLVPDDEISEEFRHYFPDVQSNYQEALVAVKKLDTEMVIVPVKTVQEAIDWLVETGS</sequence>
<dbReference type="Pfam" id="PF05362">
    <property type="entry name" value="Lon_C"/>
    <property type="match status" value="1"/>
</dbReference>
<dbReference type="GO" id="GO:0030163">
    <property type="term" value="P:protein catabolic process"/>
    <property type="evidence" value="ECO:0007669"/>
    <property type="project" value="InterPro"/>
</dbReference>
<dbReference type="InterPro" id="IPR008269">
    <property type="entry name" value="Lon_proteolytic"/>
</dbReference>
<keyword evidence="3" id="KW-1185">Reference proteome</keyword>
<comment type="caution">
    <text evidence="2">The sequence shown here is derived from an EMBL/GenBank/DDBJ whole genome shotgun (WGS) entry which is preliminary data.</text>
</comment>